<organism evidence="6 7">
    <name type="scientific">Vanilla planifolia</name>
    <name type="common">Vanilla</name>
    <dbReference type="NCBI Taxonomy" id="51239"/>
    <lineage>
        <taxon>Eukaryota</taxon>
        <taxon>Viridiplantae</taxon>
        <taxon>Streptophyta</taxon>
        <taxon>Embryophyta</taxon>
        <taxon>Tracheophyta</taxon>
        <taxon>Spermatophyta</taxon>
        <taxon>Magnoliopsida</taxon>
        <taxon>Liliopsida</taxon>
        <taxon>Asparagales</taxon>
        <taxon>Orchidaceae</taxon>
        <taxon>Vanilloideae</taxon>
        <taxon>Vanilleae</taxon>
        <taxon>Vanilla</taxon>
    </lineage>
</organism>
<dbReference type="InterPro" id="IPR050148">
    <property type="entry name" value="Terpene_synthase-like"/>
</dbReference>
<keyword evidence="3" id="KW-0460">Magnesium</keyword>
<name>A0A835UBX5_VANPL</name>
<keyword evidence="4" id="KW-0413">Isomerase</keyword>
<dbReference type="SUPFAM" id="SSF48576">
    <property type="entry name" value="Terpenoid synthases"/>
    <property type="match status" value="1"/>
</dbReference>
<dbReference type="InterPro" id="IPR001906">
    <property type="entry name" value="Terpene_synth_N"/>
</dbReference>
<evidence type="ECO:0000256" key="1">
    <source>
        <dbReference type="ARBA" id="ARBA00001946"/>
    </source>
</evidence>
<proteinExistence type="predicted"/>
<dbReference type="GO" id="GO:0000287">
    <property type="term" value="F:magnesium ion binding"/>
    <property type="evidence" value="ECO:0007669"/>
    <property type="project" value="TreeGrafter"/>
</dbReference>
<dbReference type="SUPFAM" id="SSF48239">
    <property type="entry name" value="Terpenoid cyclases/Protein prenyltransferases"/>
    <property type="match status" value="2"/>
</dbReference>
<dbReference type="GO" id="GO:0009686">
    <property type="term" value="P:gibberellin biosynthetic process"/>
    <property type="evidence" value="ECO:0007669"/>
    <property type="project" value="TreeGrafter"/>
</dbReference>
<dbReference type="Gene3D" id="1.10.600.10">
    <property type="entry name" value="Farnesyl Diphosphate Synthase"/>
    <property type="match status" value="1"/>
</dbReference>
<evidence type="ECO:0000313" key="7">
    <source>
        <dbReference type="Proteomes" id="UP000636800"/>
    </source>
</evidence>
<comment type="cofactor">
    <cofactor evidence="1">
        <name>Mg(2+)</name>
        <dbReference type="ChEBI" id="CHEBI:18420"/>
    </cofactor>
</comment>
<dbReference type="Gene3D" id="1.50.10.160">
    <property type="match status" value="1"/>
</dbReference>
<comment type="caution">
    <text evidence="6">The sequence shown here is derived from an EMBL/GenBank/DDBJ whole genome shotgun (WGS) entry which is preliminary data.</text>
</comment>
<feature type="domain" description="Terpene synthase N-terminal" evidence="5">
    <location>
        <begin position="225"/>
        <end position="431"/>
    </location>
</feature>
<dbReference type="EMBL" id="JADCNL010000013">
    <property type="protein sequence ID" value="KAG0455573.1"/>
    <property type="molecule type" value="Genomic_DNA"/>
</dbReference>
<dbReference type="Pfam" id="PF01397">
    <property type="entry name" value="Terpene_synth"/>
    <property type="match status" value="1"/>
</dbReference>
<dbReference type="PANTHER" id="PTHR31739">
    <property type="entry name" value="ENT-COPALYL DIPHOSPHATE SYNTHASE, CHLOROPLASTIC"/>
    <property type="match status" value="1"/>
</dbReference>
<dbReference type="InterPro" id="IPR008949">
    <property type="entry name" value="Isoprenoid_synthase_dom_sf"/>
</dbReference>
<dbReference type="Proteomes" id="UP000636800">
    <property type="component" value="Chromosome 13"/>
</dbReference>
<dbReference type="Gene3D" id="1.50.10.130">
    <property type="entry name" value="Terpene synthase, N-terminal domain"/>
    <property type="match status" value="1"/>
</dbReference>
<evidence type="ECO:0000259" key="5">
    <source>
        <dbReference type="Pfam" id="PF01397"/>
    </source>
</evidence>
<dbReference type="PANTHER" id="PTHR31739:SF4">
    <property type="entry name" value="ENT-COPALYL DIPHOSPHATE SYNTHASE, CHLOROPLASTIC"/>
    <property type="match status" value="1"/>
</dbReference>
<dbReference type="GO" id="GO:0009507">
    <property type="term" value="C:chloroplast"/>
    <property type="evidence" value="ECO:0007669"/>
    <property type="project" value="TreeGrafter"/>
</dbReference>
<dbReference type="InterPro" id="IPR036965">
    <property type="entry name" value="Terpene_synth_N_sf"/>
</dbReference>
<dbReference type="OrthoDB" id="1933879at2759"/>
<accession>A0A835UBX5</accession>
<gene>
    <name evidence="6" type="ORF">HPP92_024865</name>
</gene>
<keyword evidence="7" id="KW-1185">Reference proteome</keyword>
<dbReference type="FunFam" id="1.50.10.160:FF:000001">
    <property type="entry name" value="Ent-copalyl diphosphate synthase"/>
    <property type="match status" value="1"/>
</dbReference>
<dbReference type="InterPro" id="IPR008930">
    <property type="entry name" value="Terpenoid_cyclase/PrenylTrfase"/>
</dbReference>
<dbReference type="AlphaFoldDB" id="A0A835UBX5"/>
<evidence type="ECO:0000256" key="3">
    <source>
        <dbReference type="ARBA" id="ARBA00022842"/>
    </source>
</evidence>
<dbReference type="GO" id="GO:0010333">
    <property type="term" value="F:terpene synthase activity"/>
    <property type="evidence" value="ECO:0007669"/>
    <property type="project" value="InterPro"/>
</dbReference>
<reference evidence="6 7" key="1">
    <citation type="journal article" date="2020" name="Nat. Food">
        <title>A phased Vanilla planifolia genome enables genetic improvement of flavour and production.</title>
        <authorList>
            <person name="Hasing T."/>
            <person name="Tang H."/>
            <person name="Brym M."/>
            <person name="Khazi F."/>
            <person name="Huang T."/>
            <person name="Chambers A.H."/>
        </authorList>
    </citation>
    <scope>NUCLEOTIDE SEQUENCE [LARGE SCALE GENOMIC DNA]</scope>
    <source>
        <tissue evidence="6">Leaf</tissue>
    </source>
</reference>
<dbReference type="GO" id="GO:0016853">
    <property type="term" value="F:isomerase activity"/>
    <property type="evidence" value="ECO:0007669"/>
    <property type="project" value="UniProtKB-KW"/>
</dbReference>
<evidence type="ECO:0000313" key="6">
    <source>
        <dbReference type="EMBL" id="KAG0455573.1"/>
    </source>
</evidence>
<dbReference type="FunFam" id="1.50.10.130:FF:000002">
    <property type="entry name" value="Ent-copalyl diphosphate synthase, chloroplastic"/>
    <property type="match status" value="1"/>
</dbReference>
<evidence type="ECO:0000256" key="4">
    <source>
        <dbReference type="ARBA" id="ARBA00023235"/>
    </source>
</evidence>
<evidence type="ECO:0000256" key="2">
    <source>
        <dbReference type="ARBA" id="ARBA00022723"/>
    </source>
</evidence>
<dbReference type="SFLD" id="SFLDG01014">
    <property type="entry name" value="Terpene_Cyclase_Like_1_N-term"/>
    <property type="match status" value="1"/>
</dbReference>
<sequence>MQPLRQAPKASFFINGISSEHGQTVISDDLQEKQQLPELLEASSIWQMVVQVKAMLPSLGDGEISSSAYDTAWVAMVPDLGGTGVPQFPSSLRWVANNQLDDGSWGDAAFFFAPDRIISTVACVVALKSWNSYAKKCERGIRFLKENMWRLAEVEDELITIGFEVALPSLLDIAKAMSLEFPYDEPALQRIYAKREMKLNKIPRELMHSMPTTLLGSVEGMPGLDWERLLKLQSSDGSFLSSPSSTAYVLMQTGNEKCLRYLQKAVDKYNGGVPTVYPVDLFEHLWVVDRLQRLGLSHFFETDFQYCIDYVYKNWRKCGICWASNLEMRDVGDTAMAFRLLRLHGYDVSSDVFRYFEKEGEFFCFVGQLNQAITAMYNLNRAAQLMFPSEETLKRARDFSYHFLREKQASNQLLDKWIISKDLPSEVEYTLSWPFYASLARVEARSYVEQYGGDGDVWIGKSLYRMPLVNNSVYLELAKADFNRCQAVHQHEWMGMQKWFEERRLEDRGVSRESLLMSFFVAAASIYEPERAPERLGWARTAFLVEAIPCFVDGCRRGDDLVPLLMDLLDLTAVAPKQAESPKLFLRQLRHAMSFLISVANACVLLPRLS</sequence>
<keyword evidence="2" id="KW-0479">Metal-binding</keyword>
<protein>
    <recommendedName>
        <fullName evidence="5">Terpene synthase N-terminal domain-containing protein</fullName>
    </recommendedName>
</protein>